<dbReference type="RefSeq" id="WP_016420679.1">
    <property type="nucleotide sequence ID" value="NZ_FNND01000004.1"/>
</dbReference>
<proteinExistence type="predicted"/>
<comment type="caution">
    <text evidence="11">The sequence shown here is derived from an EMBL/GenBank/DDBJ whole genome shotgun (WGS) entry which is preliminary data.</text>
</comment>
<reference evidence="11 12" key="1">
    <citation type="submission" date="2016-10" db="EMBL/GenBank/DDBJ databases">
        <authorList>
            <person name="Varghese N."/>
            <person name="Submissions S."/>
        </authorList>
    </citation>
    <scope>NUCLEOTIDE SEQUENCE [LARGE SCALE GENOMIC DNA]</scope>
    <source>
        <strain evidence="11 12">DSM 11449</strain>
    </source>
</reference>
<feature type="binding site" evidence="8">
    <location>
        <position position="390"/>
    </location>
    <ligand>
        <name>Mn(2+)</name>
        <dbReference type="ChEBI" id="CHEBI:29035"/>
    </ligand>
</feature>
<evidence type="ECO:0000256" key="2">
    <source>
        <dbReference type="ARBA" id="ARBA00022475"/>
    </source>
</evidence>
<feature type="transmembrane region" description="Helical" evidence="9">
    <location>
        <begin position="12"/>
        <end position="32"/>
    </location>
</feature>
<dbReference type="Gene3D" id="3.30.1120.80">
    <property type="match status" value="1"/>
</dbReference>
<keyword evidence="12" id="KW-1185">Reference proteome</keyword>
<dbReference type="GO" id="GO:0016740">
    <property type="term" value="F:transferase activity"/>
    <property type="evidence" value="ECO:0007669"/>
    <property type="project" value="UniProtKB-KW"/>
</dbReference>
<keyword evidence="11" id="KW-0808">Transferase</keyword>
<evidence type="ECO:0000256" key="6">
    <source>
        <dbReference type="PIRSR" id="PIRSR005091-1"/>
    </source>
</evidence>
<feature type="binding site" evidence="8">
    <location>
        <position position="350"/>
    </location>
    <ligand>
        <name>Mn(2+)</name>
        <dbReference type="ChEBI" id="CHEBI:29035"/>
    </ligand>
</feature>
<dbReference type="Proteomes" id="UP000182771">
    <property type="component" value="Unassembled WGS sequence"/>
</dbReference>
<evidence type="ECO:0000259" key="10">
    <source>
        <dbReference type="Pfam" id="PF00884"/>
    </source>
</evidence>
<evidence type="ECO:0000256" key="4">
    <source>
        <dbReference type="ARBA" id="ARBA00022989"/>
    </source>
</evidence>
<name>A0A1H2WBP5_9FLAO</name>
<feature type="binding site" evidence="8">
    <location>
        <position position="561"/>
    </location>
    <ligand>
        <name>Mn(2+)</name>
        <dbReference type="ChEBI" id="CHEBI:29035"/>
    </ligand>
</feature>
<dbReference type="OrthoDB" id="9777768at2"/>
<dbReference type="Gene3D" id="3.40.720.10">
    <property type="entry name" value="Alkaline Phosphatase, subunit A"/>
    <property type="match status" value="1"/>
</dbReference>
<dbReference type="EMBL" id="FNND01000004">
    <property type="protein sequence ID" value="SDW78042.1"/>
    <property type="molecule type" value="Genomic_DNA"/>
</dbReference>
<gene>
    <name evidence="11" type="ORF">SAMN05444420_10437</name>
</gene>
<dbReference type="InterPro" id="IPR000917">
    <property type="entry name" value="Sulfatase_N"/>
</dbReference>
<keyword evidence="7" id="KW-0464">Manganese</keyword>
<feature type="binding site" evidence="7">
    <location>
        <position position="508"/>
    </location>
    <ligand>
        <name>substrate</name>
    </ligand>
</feature>
<evidence type="ECO:0000256" key="5">
    <source>
        <dbReference type="ARBA" id="ARBA00023136"/>
    </source>
</evidence>
<keyword evidence="4 9" id="KW-1133">Transmembrane helix</keyword>
<feature type="domain" description="Sulfatase N-terminal" evidence="10">
    <location>
        <begin position="342"/>
        <end position="611"/>
    </location>
</feature>
<keyword evidence="2" id="KW-1003">Cell membrane</keyword>
<feature type="binding site" evidence="8">
    <location>
        <position position="562"/>
    </location>
    <ligand>
        <name>Mn(2+)</name>
        <dbReference type="ChEBI" id="CHEBI:29035"/>
    </ligand>
</feature>
<feature type="active site" evidence="6">
    <location>
        <position position="390"/>
    </location>
</feature>
<keyword evidence="7" id="KW-0479">Metal-binding</keyword>
<dbReference type="InterPro" id="IPR017850">
    <property type="entry name" value="Alkaline_phosphatase_core_sf"/>
</dbReference>
<dbReference type="AlphaFoldDB" id="A0A1H2WBP5"/>
<dbReference type="CDD" id="cd16015">
    <property type="entry name" value="LTA_synthase"/>
    <property type="match status" value="1"/>
</dbReference>
<evidence type="ECO:0000313" key="11">
    <source>
        <dbReference type="EMBL" id="SDW78042.1"/>
    </source>
</evidence>
<dbReference type="SUPFAM" id="SSF53649">
    <property type="entry name" value="Alkaline phosphatase-like"/>
    <property type="match status" value="1"/>
</dbReference>
<feature type="transmembrane region" description="Helical" evidence="9">
    <location>
        <begin position="144"/>
        <end position="167"/>
    </location>
</feature>
<evidence type="ECO:0000256" key="9">
    <source>
        <dbReference type="SAM" id="Phobius"/>
    </source>
</evidence>
<evidence type="ECO:0000256" key="1">
    <source>
        <dbReference type="ARBA" id="ARBA00004651"/>
    </source>
</evidence>
<evidence type="ECO:0000313" key="12">
    <source>
        <dbReference type="Proteomes" id="UP000182771"/>
    </source>
</evidence>
<keyword evidence="5 9" id="KW-0472">Membrane</keyword>
<dbReference type="GO" id="GO:0046872">
    <property type="term" value="F:metal ion binding"/>
    <property type="evidence" value="ECO:0007669"/>
    <property type="project" value="UniProtKB-KW"/>
</dbReference>
<organism evidence="11 12">
    <name type="scientific">Capnocytophaga granulosa</name>
    <dbReference type="NCBI Taxonomy" id="45242"/>
    <lineage>
        <taxon>Bacteria</taxon>
        <taxon>Pseudomonadati</taxon>
        <taxon>Bacteroidota</taxon>
        <taxon>Flavobacteriia</taxon>
        <taxon>Flavobacteriales</taxon>
        <taxon>Flavobacteriaceae</taxon>
        <taxon>Capnocytophaga</taxon>
    </lineage>
</organism>
<evidence type="ECO:0000256" key="7">
    <source>
        <dbReference type="PIRSR" id="PIRSR005091-2"/>
    </source>
</evidence>
<dbReference type="GeneID" id="85017442"/>
<comment type="subcellular location">
    <subcellularLocation>
        <location evidence="1">Cell membrane</location>
        <topology evidence="1">Multi-pass membrane protein</topology>
    </subcellularLocation>
</comment>
<dbReference type="InterPro" id="IPR050448">
    <property type="entry name" value="OpgB/LTA_synthase_biosynth"/>
</dbReference>
<feature type="transmembrane region" description="Helical" evidence="9">
    <location>
        <begin position="84"/>
        <end position="109"/>
    </location>
</feature>
<evidence type="ECO:0000256" key="3">
    <source>
        <dbReference type="ARBA" id="ARBA00022692"/>
    </source>
</evidence>
<feature type="transmembrane region" description="Helical" evidence="9">
    <location>
        <begin position="44"/>
        <end position="72"/>
    </location>
</feature>
<protein>
    <submittedName>
        <fullName evidence="11">Phosphoglycerol transferase MdoB</fullName>
    </submittedName>
</protein>
<dbReference type="PANTHER" id="PTHR47371">
    <property type="entry name" value="LIPOTEICHOIC ACID SYNTHASE"/>
    <property type="match status" value="1"/>
</dbReference>
<feature type="transmembrane region" description="Helical" evidence="9">
    <location>
        <begin position="233"/>
        <end position="251"/>
    </location>
</feature>
<sequence>MKAWLSRLKPFLYVGGLYIVISFILRIIFMGHPITSTSFSWGQVLGMLLVGTLNDVFIIILASSILVLYFLFIANVKYQKPYGYIILGAMLLLLGYIEFVPNNIFYQYGGSVEEIALYFFGTKTLCFAAMLFAGKWRKQVRNVLYFITLFIYTFAIVMNAVSEYFFWNEFGIRYNFIAVDYLIYTTEVIGNIMESYPVVPLFSGVFVVVLALTIFFYKKTKSTLETIPNLKEKGLFLGGYVALFLLSLWATPKFDEIKSNNVFVQEIRANGVYKFYYAFTHSELDFFQFYPTLPEEEARTTFLKHFKTLMGEPPVPSCGVRDYISVKQLPYSVEGNDIEEHKNVVLISVESLSAEYMAAYGNTEGITPFLDSLAQKSIFLTNLYATGNRTVRGLEALTLCVPPTPGESIVKRKDNKDKFTTGSVFKSKGYSVKYLYGGYSYFDNMKDFFAGNGYDIIDRDNFTPEEITFANIWGVSDEDMARKAIKEMNAQAKTGKPFFNHWMTVSNHRPFTYPEGRIDIPGTAKSRSGGVKYTDYALKLFFELAKKEAWFKDTVFVIVADHCASSAGRTELPLDRYRIPCLIYADFLEAEQIDKLASQIDVMPTVMGLLNFSYESKFLGQNIRTWYYQPRAYIATYRELGYLTPDTLSIIKPLREQIQYKIVPEAEQPKAELPIFYQQLKVAQPDEKLMKECISAYETTYFLLKKGELNN</sequence>
<dbReference type="GO" id="GO:0005886">
    <property type="term" value="C:plasma membrane"/>
    <property type="evidence" value="ECO:0007669"/>
    <property type="project" value="UniProtKB-SubCell"/>
</dbReference>
<keyword evidence="3 9" id="KW-0812">Transmembrane</keyword>
<dbReference type="PANTHER" id="PTHR47371:SF3">
    <property type="entry name" value="PHOSPHOGLYCEROL TRANSFERASE I"/>
    <property type="match status" value="1"/>
</dbReference>
<accession>A0A1H2WBP5</accession>
<feature type="transmembrane region" description="Helical" evidence="9">
    <location>
        <begin position="115"/>
        <end position="132"/>
    </location>
</feature>
<evidence type="ECO:0000256" key="8">
    <source>
        <dbReference type="PIRSR" id="PIRSR005091-3"/>
    </source>
</evidence>
<dbReference type="Pfam" id="PF00884">
    <property type="entry name" value="Sulfatase"/>
    <property type="match status" value="1"/>
</dbReference>
<feature type="transmembrane region" description="Helical" evidence="9">
    <location>
        <begin position="198"/>
        <end position="217"/>
    </location>
</feature>